<feature type="domain" description="Glycosyltransferase subfamily 4-like N-terminal" evidence="4">
    <location>
        <begin position="26"/>
        <end position="179"/>
    </location>
</feature>
<dbReference type="InterPro" id="IPR028098">
    <property type="entry name" value="Glyco_trans_4-like_N"/>
</dbReference>
<dbReference type="PANTHER" id="PTHR12526:SF510">
    <property type="entry name" value="D-INOSITOL 3-PHOSPHATE GLYCOSYLTRANSFERASE"/>
    <property type="match status" value="1"/>
</dbReference>
<dbReference type="Proteomes" id="UP000243106">
    <property type="component" value="Unassembled WGS sequence"/>
</dbReference>
<dbReference type="PANTHER" id="PTHR12526">
    <property type="entry name" value="GLYCOSYLTRANSFERASE"/>
    <property type="match status" value="1"/>
</dbReference>
<dbReference type="EMBL" id="FOXV01000005">
    <property type="protein sequence ID" value="SFQ42874.1"/>
    <property type="molecule type" value="Genomic_DNA"/>
</dbReference>
<keyword evidence="2 5" id="KW-0808">Transferase</keyword>
<gene>
    <name evidence="5" type="ORF">SAMN05421853_105216</name>
</gene>
<dbReference type="InterPro" id="IPR001296">
    <property type="entry name" value="Glyco_trans_1"/>
</dbReference>
<dbReference type="Gene3D" id="3.40.50.2000">
    <property type="entry name" value="Glycogen Phosphorylase B"/>
    <property type="match status" value="2"/>
</dbReference>
<feature type="domain" description="Glycosyl transferase family 1" evidence="3">
    <location>
        <begin position="190"/>
        <end position="344"/>
    </location>
</feature>
<evidence type="ECO:0000259" key="4">
    <source>
        <dbReference type="Pfam" id="PF13439"/>
    </source>
</evidence>
<evidence type="ECO:0000256" key="1">
    <source>
        <dbReference type="ARBA" id="ARBA00022676"/>
    </source>
</evidence>
<dbReference type="Pfam" id="PF00534">
    <property type="entry name" value="Glycos_transf_1"/>
    <property type="match status" value="1"/>
</dbReference>
<accession>A0A1I5YF74</accession>
<sequence length="398" mass="43540">MPFAKSDRPTLQSPKVALVQAGLGSGGTEKVLARLAAHLDAQGYAVTMVSFQGDPEAPYYPVPDSVRLRSLQVEIGTDASRSTRRRVPWLRAVLRDQDLALSCLTKINVQTALATLGLRQPRMASERNNFQRQQMNRLWRWSMPVALAGADRVIMQTAAARDALPAWSMHRAVIIPNPIPDLLGAPPAPPKPELVAVGRLTDQKAFDTLLHALALARDRGNAMPLTIYGVGELEEELRTLAGSLGLRDQVRFAGRSDVPHGWTTRPGIFVLSSRFEGFPNVLIEAMAAGFAVLSTRCDWGPSEIVTHELDGLLVPVDDPASMADGLIRLHRDAHLRTQLANAARIRAVEYVEANVMEQWEAVIADVLSTRNRKTSGRTALNLLARKIGTDLKTGTPRD</sequence>
<keyword evidence="1" id="KW-0328">Glycosyltransferase</keyword>
<reference evidence="6" key="1">
    <citation type="submission" date="2016-10" db="EMBL/GenBank/DDBJ databases">
        <authorList>
            <person name="Varghese N."/>
            <person name="Submissions S."/>
        </authorList>
    </citation>
    <scope>NUCLEOTIDE SEQUENCE [LARGE SCALE GENOMIC DNA]</scope>
    <source>
        <strain evidence="6">JCM 10271</strain>
    </source>
</reference>
<dbReference type="STRING" id="93684.SAMN05421853_105216"/>
<dbReference type="AlphaFoldDB" id="A0A1I5YF74"/>
<organism evidence="5 6">
    <name type="scientific">Roseivivax halotolerans</name>
    <dbReference type="NCBI Taxonomy" id="93684"/>
    <lineage>
        <taxon>Bacteria</taxon>
        <taxon>Pseudomonadati</taxon>
        <taxon>Pseudomonadota</taxon>
        <taxon>Alphaproteobacteria</taxon>
        <taxon>Rhodobacterales</taxon>
        <taxon>Roseobacteraceae</taxon>
        <taxon>Roseivivax</taxon>
    </lineage>
</organism>
<dbReference type="RefSeq" id="WP_175497523.1">
    <property type="nucleotide sequence ID" value="NZ_FOXV01000005.1"/>
</dbReference>
<evidence type="ECO:0000313" key="6">
    <source>
        <dbReference type="Proteomes" id="UP000243106"/>
    </source>
</evidence>
<protein>
    <submittedName>
        <fullName evidence="5">Glycosyltransferase involved in cell wall bisynthesis</fullName>
    </submittedName>
</protein>
<proteinExistence type="predicted"/>
<dbReference type="SUPFAM" id="SSF53756">
    <property type="entry name" value="UDP-Glycosyltransferase/glycogen phosphorylase"/>
    <property type="match status" value="1"/>
</dbReference>
<evidence type="ECO:0000313" key="5">
    <source>
        <dbReference type="EMBL" id="SFQ42874.1"/>
    </source>
</evidence>
<dbReference type="GO" id="GO:0016757">
    <property type="term" value="F:glycosyltransferase activity"/>
    <property type="evidence" value="ECO:0007669"/>
    <property type="project" value="UniProtKB-KW"/>
</dbReference>
<name>A0A1I5YF74_9RHOB</name>
<keyword evidence="6" id="KW-1185">Reference proteome</keyword>
<dbReference type="Pfam" id="PF13439">
    <property type="entry name" value="Glyco_transf_4"/>
    <property type="match status" value="1"/>
</dbReference>
<evidence type="ECO:0000256" key="2">
    <source>
        <dbReference type="ARBA" id="ARBA00022679"/>
    </source>
</evidence>
<evidence type="ECO:0000259" key="3">
    <source>
        <dbReference type="Pfam" id="PF00534"/>
    </source>
</evidence>